<dbReference type="STRING" id="660517.SAMN04487946_1077"/>
<name>A0A1H3HCY4_9EURY</name>
<dbReference type="Proteomes" id="UP000199170">
    <property type="component" value="Unassembled WGS sequence"/>
</dbReference>
<keyword evidence="2" id="KW-1185">Reference proteome</keyword>
<dbReference type="RefSeq" id="WP_089767333.1">
    <property type="nucleotide sequence ID" value="NZ_FNPB01000007.1"/>
</dbReference>
<proteinExistence type="predicted"/>
<protein>
    <submittedName>
        <fullName evidence="1">Uncharacterized protein</fullName>
    </submittedName>
</protein>
<dbReference type="OrthoDB" id="275778at2157"/>
<dbReference type="AlphaFoldDB" id="A0A1H3HCY4"/>
<organism evidence="1 2">
    <name type="scientific">Halobellus clavatus</name>
    <dbReference type="NCBI Taxonomy" id="660517"/>
    <lineage>
        <taxon>Archaea</taxon>
        <taxon>Methanobacteriati</taxon>
        <taxon>Methanobacteriota</taxon>
        <taxon>Stenosarchaea group</taxon>
        <taxon>Halobacteria</taxon>
        <taxon>Halobacteriales</taxon>
        <taxon>Haloferacaceae</taxon>
        <taxon>Halobellus</taxon>
    </lineage>
</organism>
<sequence>MNESDRKVRREILKYVYDKFEESVLDRAGTEGLYEKLDEVDRNEIDYNLVRLRDERQIGFDVSMGGVHGMELTAEGIERLDQDGYDTVLEDEIRYDILQLLYETDREHPFGSAKLSSEDIAEELDVDEDRVLPAIGYLDLKELVDAAVGSRPEATYRGVEITGRGRNKYELYVEEGTSIPNTQPLTRWTQHSVGPNEPEKAQNLFQSVVEVAQEKITIVDWYFKEPAYDLLEGVPDTVDIEILTSERAFDDEDEYRGLVADFSEGRSGEVDVRYVEYYDFEARLFHARYLVRDEIEGWTWDQSFKDAGDTQHTVSEVRPVNLESTMETFQEAWEQGEQVNG</sequence>
<reference evidence="2" key="1">
    <citation type="submission" date="2016-10" db="EMBL/GenBank/DDBJ databases">
        <authorList>
            <person name="Varghese N."/>
            <person name="Submissions S."/>
        </authorList>
    </citation>
    <scope>NUCLEOTIDE SEQUENCE [LARGE SCALE GENOMIC DNA]</scope>
    <source>
        <strain evidence="2">CGMCC 1.10118</strain>
    </source>
</reference>
<dbReference type="EMBL" id="FNPB01000007">
    <property type="protein sequence ID" value="SDY13443.1"/>
    <property type="molecule type" value="Genomic_DNA"/>
</dbReference>
<dbReference type="CDD" id="cd00138">
    <property type="entry name" value="PLDc_SF"/>
    <property type="match status" value="1"/>
</dbReference>
<evidence type="ECO:0000313" key="1">
    <source>
        <dbReference type="EMBL" id="SDY13443.1"/>
    </source>
</evidence>
<evidence type="ECO:0000313" key="2">
    <source>
        <dbReference type="Proteomes" id="UP000199170"/>
    </source>
</evidence>
<gene>
    <name evidence="1" type="ORF">SAMN04487946_1077</name>
</gene>
<accession>A0A1H3HCY4</accession>